<dbReference type="GO" id="GO:0005737">
    <property type="term" value="C:cytoplasm"/>
    <property type="evidence" value="ECO:0007669"/>
    <property type="project" value="UniProtKB-SubCell"/>
</dbReference>
<dbReference type="SUPFAM" id="SSF56024">
    <property type="entry name" value="Phospholipase D/nuclease"/>
    <property type="match status" value="1"/>
</dbReference>
<evidence type="ECO:0000256" key="3">
    <source>
        <dbReference type="ARBA" id="ARBA00022490"/>
    </source>
</evidence>
<reference evidence="7" key="2">
    <citation type="journal article" date="2007" name="PLoS Biol.">
        <title>Survey sequencing and comparative analysis of the elephant shark (Callorhinchus milii) genome.</title>
        <authorList>
            <person name="Venkatesh B."/>
            <person name="Kirkness E.F."/>
            <person name="Loh Y.H."/>
            <person name="Halpern A.L."/>
            <person name="Lee A.P."/>
            <person name="Johnson J."/>
            <person name="Dandona N."/>
            <person name="Viswanathan L.D."/>
            <person name="Tay A."/>
            <person name="Venter J.C."/>
            <person name="Strausberg R.L."/>
            <person name="Brenner S."/>
        </authorList>
    </citation>
    <scope>NUCLEOTIDE SEQUENCE [LARGE SCALE GENOMIC DNA]</scope>
</reference>
<reference evidence="6" key="5">
    <citation type="submission" date="2025-09" db="UniProtKB">
        <authorList>
            <consortium name="Ensembl"/>
        </authorList>
    </citation>
    <scope>IDENTIFICATION</scope>
</reference>
<dbReference type="Pfam" id="PF07894">
    <property type="entry name" value="SACK1"/>
    <property type="match status" value="1"/>
</dbReference>
<feature type="compositionally biased region" description="Basic and acidic residues" evidence="4">
    <location>
        <begin position="806"/>
        <end position="820"/>
    </location>
</feature>
<dbReference type="Gene3D" id="3.30.870.10">
    <property type="entry name" value="Endonuclease Chain A"/>
    <property type="match status" value="1"/>
</dbReference>
<feature type="compositionally biased region" description="Polar residues" evidence="4">
    <location>
        <begin position="82"/>
        <end position="92"/>
    </location>
</feature>
<feature type="compositionally biased region" description="Polar residues" evidence="4">
    <location>
        <begin position="687"/>
        <end position="699"/>
    </location>
</feature>
<feature type="region of interest" description="Disordered" evidence="4">
    <location>
        <begin position="900"/>
        <end position="1053"/>
    </location>
</feature>
<name>A0A4W3GHZ8_CALMI</name>
<feature type="compositionally biased region" description="Low complexity" evidence="4">
    <location>
        <begin position="1034"/>
        <end position="1045"/>
    </location>
</feature>
<dbReference type="InParanoid" id="A0A4W3GHZ8"/>
<dbReference type="FunCoup" id="A0A4W3GHZ8">
    <property type="interactions" value="37"/>
</dbReference>
<dbReference type="GO" id="GO:0007165">
    <property type="term" value="P:signal transduction"/>
    <property type="evidence" value="ECO:0007669"/>
    <property type="project" value="TreeGrafter"/>
</dbReference>
<organism evidence="6 7">
    <name type="scientific">Callorhinchus milii</name>
    <name type="common">Ghost shark</name>
    <dbReference type="NCBI Taxonomy" id="7868"/>
    <lineage>
        <taxon>Eukaryota</taxon>
        <taxon>Metazoa</taxon>
        <taxon>Chordata</taxon>
        <taxon>Craniata</taxon>
        <taxon>Vertebrata</taxon>
        <taxon>Chondrichthyes</taxon>
        <taxon>Holocephali</taxon>
        <taxon>Chimaeriformes</taxon>
        <taxon>Callorhinchidae</taxon>
        <taxon>Callorhinchus</taxon>
    </lineage>
</organism>
<evidence type="ECO:0000256" key="4">
    <source>
        <dbReference type="SAM" id="MobiDB-lite"/>
    </source>
</evidence>
<protein>
    <submittedName>
        <fullName evidence="6">Family with sequence similarity 83 member Hb</fullName>
    </submittedName>
</protein>
<dbReference type="STRING" id="7868.ENSCMIP00000003178"/>
<feature type="region of interest" description="Disordered" evidence="4">
    <location>
        <begin position="778"/>
        <end position="870"/>
    </location>
</feature>
<sequence length="1097" mass="124049">MARRSQCSSLGEMLNDPNYVPPHYKEYYRLAIDVLAEQGIDSYYHFLADERQVEFLSTSEIEHINKHLRKPARALDEEPHSQSDYNESDSSGTYWPVHTDIDAPALDLGWPDIGRYREPSDVTIFVHPPAPDTLSIKEEARRLIRSANQVVAIVMDMFTDIDIFEELVQVANRGVPVYVLLDELHAHQFQDMVKKCQVNLSVIQFMRVRTVQGQTYFCRSGMSFHGNLMERFVLIDCLVVLSGSYSFMWSFEKIHRSMVHRFQGELVNIFDEEFRILFAQSSPLPGVESIMPKMESYYAVQPYEPRYRKRPTLSFLHHQEDQHSQNSGFSWGEVDPDRPLRSFRRDEAFRQTMEGVTNQGYTRAQFAQRFEQQKFQFDPTSRAILRSKKMEMDSYKRQSYAEGTYESYSTARELQLSRRGELFDEMDSRSERLEGDRMLPLERNWARDGLLSLEKKPFGQDLFDRIRSNHQGLRQHEDITDPYLEDFEMRSRLRQGSGDRRLMDDDQFAVDVPKRPSIGQTYACLKSPTQTSVLDQKLIFQESVLKKGDDHQTKQGLRSWRIGSYLSAYQDESQEGMEEGSHFSSVFQGFEDEAPPNPGKMRPSFERDFIYQSSSYLQNMRAWKTTRTADQSGSPEQGAEEQETTLMKQESMRSKINPLLQRGSRLRSSLIFNSSKIEQHSPRGKSGFSSVQEQIQGQETQEKSETSGPKPVDGGVKAIKPQTGEVSAGKIPSNRTQNNKPSETHQASNLVISSLEKVRNKEQLQLSKKVLDAIQKLDQEKPAVKEVKKAELGPTQKNGTIAPEKPSQDHRFPTETKPETKQSSAQEPVSKPNLNESLKCSLESIKSRSRASSTNIVEPATDTYGSTVSLDTGLNSELAKSKDQGVLDLSHRSSFRMKNFLNFSGEKKPKEEASNPSGSQPSPLVTGGEKTTATAAEVTSPSAEEKPQKSPTPAAGVKASQSFSGSRFASNVKYSSNLRDDTKVILEQISAHNQSRGEMHRALQPGHGEPANSLSPPVDHQPLSPSAKSPPEPTSSSPESQQETKGQVERDILIKRMDSIRKEKRVYSRFEGGCVGCGSRVGGHIPPCSLTGLEHIK</sequence>
<dbReference type="GO" id="GO:0030335">
    <property type="term" value="P:positive regulation of cell migration"/>
    <property type="evidence" value="ECO:0007669"/>
    <property type="project" value="TreeGrafter"/>
</dbReference>
<keyword evidence="7" id="KW-1185">Reference proteome</keyword>
<keyword evidence="3" id="KW-0963">Cytoplasm</keyword>
<dbReference type="PANTHER" id="PTHR16181">
    <property type="entry name" value="PROTEIN FAM83A-RELATED"/>
    <property type="match status" value="1"/>
</dbReference>
<dbReference type="InterPro" id="IPR012461">
    <property type="entry name" value="SACK1"/>
</dbReference>
<dbReference type="AlphaFoldDB" id="A0A4W3GHZ8"/>
<feature type="compositionally biased region" description="Basic and acidic residues" evidence="4">
    <location>
        <begin position="778"/>
        <end position="791"/>
    </location>
</feature>
<dbReference type="FunFam" id="3.30.870.10:FF:000004">
    <property type="entry name" value="protein FAM83H isoform X2"/>
    <property type="match status" value="1"/>
</dbReference>
<gene>
    <name evidence="6" type="primary">fam83hb</name>
</gene>
<dbReference type="InterPro" id="IPR050944">
    <property type="entry name" value="FAM83"/>
</dbReference>
<evidence type="ECO:0000256" key="1">
    <source>
        <dbReference type="ARBA" id="ARBA00004496"/>
    </source>
</evidence>
<dbReference type="GO" id="GO:0045095">
    <property type="term" value="C:keratin filament"/>
    <property type="evidence" value="ECO:0007669"/>
    <property type="project" value="TreeGrafter"/>
</dbReference>
<evidence type="ECO:0000313" key="6">
    <source>
        <dbReference type="Ensembl" id="ENSCMIP00000003178.1"/>
    </source>
</evidence>
<feature type="compositionally biased region" description="Low complexity" evidence="4">
    <location>
        <begin position="925"/>
        <end position="939"/>
    </location>
</feature>
<dbReference type="PANTHER" id="PTHR16181:SF29">
    <property type="entry name" value="PROTEIN FAM83A-RELATED"/>
    <property type="match status" value="1"/>
</dbReference>
<reference evidence="7" key="3">
    <citation type="journal article" date="2014" name="Nature">
        <title>Elephant shark genome provides unique insights into gnathostome evolution.</title>
        <authorList>
            <consortium name="International Elephant Shark Genome Sequencing Consortium"/>
            <person name="Venkatesh B."/>
            <person name="Lee A.P."/>
            <person name="Ravi V."/>
            <person name="Maurya A.K."/>
            <person name="Lian M.M."/>
            <person name="Swann J.B."/>
            <person name="Ohta Y."/>
            <person name="Flajnik M.F."/>
            <person name="Sutoh Y."/>
            <person name="Kasahara M."/>
            <person name="Hoon S."/>
            <person name="Gangu V."/>
            <person name="Roy S.W."/>
            <person name="Irimia M."/>
            <person name="Korzh V."/>
            <person name="Kondrychyn I."/>
            <person name="Lim Z.W."/>
            <person name="Tay B.H."/>
            <person name="Tohari S."/>
            <person name="Kong K.W."/>
            <person name="Ho S."/>
            <person name="Lorente-Galdos B."/>
            <person name="Quilez J."/>
            <person name="Marques-Bonet T."/>
            <person name="Raney B.J."/>
            <person name="Ingham P.W."/>
            <person name="Tay A."/>
            <person name="Hillier L.W."/>
            <person name="Minx P."/>
            <person name="Boehm T."/>
            <person name="Wilson R.K."/>
            <person name="Brenner S."/>
            <person name="Warren W.C."/>
        </authorList>
    </citation>
    <scope>NUCLEOTIDE SEQUENCE [LARGE SCALE GENOMIC DNA]</scope>
</reference>
<evidence type="ECO:0000256" key="2">
    <source>
        <dbReference type="ARBA" id="ARBA00006937"/>
    </source>
</evidence>
<dbReference type="Ensembl" id="ENSCMIT00000003295.1">
    <property type="protein sequence ID" value="ENSCMIP00000003178.1"/>
    <property type="gene ID" value="ENSCMIG00000001892.1"/>
</dbReference>
<dbReference type="OMA" id="GCHGEDT"/>
<evidence type="ECO:0000259" key="5">
    <source>
        <dbReference type="Pfam" id="PF07894"/>
    </source>
</evidence>
<dbReference type="GO" id="GO:0019901">
    <property type="term" value="F:protein kinase binding"/>
    <property type="evidence" value="ECO:0007669"/>
    <property type="project" value="TreeGrafter"/>
</dbReference>
<accession>A0A4W3GHZ8</accession>
<feature type="compositionally biased region" description="Polar residues" evidence="4">
    <location>
        <begin position="733"/>
        <end position="751"/>
    </location>
</feature>
<comment type="similarity">
    <text evidence="2">Belongs to the FAM83 family.</text>
</comment>
<dbReference type="GO" id="GO:1990254">
    <property type="term" value="F:keratin filament binding"/>
    <property type="evidence" value="ECO:0007669"/>
    <property type="project" value="TreeGrafter"/>
</dbReference>
<feature type="region of interest" description="Disordered" evidence="4">
    <location>
        <begin position="674"/>
        <end position="751"/>
    </location>
</feature>
<dbReference type="Proteomes" id="UP000314986">
    <property type="component" value="Unassembled WGS sequence"/>
</dbReference>
<feature type="compositionally biased region" description="Polar residues" evidence="4">
    <location>
        <begin position="821"/>
        <end position="838"/>
    </location>
</feature>
<proteinExistence type="inferred from homology"/>
<reference evidence="6" key="4">
    <citation type="submission" date="2025-08" db="UniProtKB">
        <authorList>
            <consortium name="Ensembl"/>
        </authorList>
    </citation>
    <scope>IDENTIFICATION</scope>
</reference>
<feature type="compositionally biased region" description="Polar residues" evidence="4">
    <location>
        <begin position="959"/>
        <end position="977"/>
    </location>
</feature>
<dbReference type="GO" id="GO:0044380">
    <property type="term" value="P:protein localization to cytoskeleton"/>
    <property type="evidence" value="ECO:0007669"/>
    <property type="project" value="TreeGrafter"/>
</dbReference>
<feature type="region of interest" description="Disordered" evidence="4">
    <location>
        <begin position="70"/>
        <end position="92"/>
    </location>
</feature>
<dbReference type="GeneTree" id="ENSGT00940000159342"/>
<dbReference type="GO" id="GO:0045104">
    <property type="term" value="P:intermediate filament cytoskeleton organization"/>
    <property type="evidence" value="ECO:0007669"/>
    <property type="project" value="TreeGrafter"/>
</dbReference>
<feature type="domain" description="Scaffolding anchor of CK1" evidence="5">
    <location>
        <begin position="16"/>
        <end position="283"/>
    </location>
</feature>
<feature type="compositionally biased region" description="Polar residues" evidence="4">
    <location>
        <begin position="625"/>
        <end position="635"/>
    </location>
</feature>
<evidence type="ECO:0000313" key="7">
    <source>
        <dbReference type="Proteomes" id="UP000314986"/>
    </source>
</evidence>
<reference evidence="7" key="1">
    <citation type="journal article" date="2006" name="Science">
        <title>Ancient noncoding elements conserved in the human genome.</title>
        <authorList>
            <person name="Venkatesh B."/>
            <person name="Kirkness E.F."/>
            <person name="Loh Y.H."/>
            <person name="Halpern A.L."/>
            <person name="Lee A.P."/>
            <person name="Johnson J."/>
            <person name="Dandona N."/>
            <person name="Viswanathan L.D."/>
            <person name="Tay A."/>
            <person name="Venter J.C."/>
            <person name="Strausberg R.L."/>
            <person name="Brenner S."/>
        </authorList>
    </citation>
    <scope>NUCLEOTIDE SEQUENCE [LARGE SCALE GENOMIC DNA]</scope>
</reference>
<feature type="compositionally biased region" description="Polar residues" evidence="4">
    <location>
        <begin position="914"/>
        <end position="923"/>
    </location>
</feature>
<comment type="subcellular location">
    <subcellularLocation>
        <location evidence="1">Cytoplasm</location>
    </subcellularLocation>
</comment>
<feature type="region of interest" description="Disordered" evidence="4">
    <location>
        <begin position="624"/>
        <end position="651"/>
    </location>
</feature>